<feature type="binding site" evidence="2">
    <location>
        <position position="176"/>
    </location>
    <ligand>
        <name>Fe cation</name>
        <dbReference type="ChEBI" id="CHEBI:24875"/>
        <label>2</label>
    </ligand>
</feature>
<dbReference type="Pfam" id="PF13277">
    <property type="entry name" value="YmdB"/>
    <property type="match status" value="1"/>
</dbReference>
<dbReference type="EMBL" id="CP006585">
    <property type="protein sequence ID" value="AGW14042.1"/>
    <property type="molecule type" value="Genomic_DNA"/>
</dbReference>
<dbReference type="Gene3D" id="3.60.21.10">
    <property type="match status" value="1"/>
</dbReference>
<feature type="binding site" evidence="2">
    <location>
        <position position="67"/>
    </location>
    <ligand>
        <name>Fe cation</name>
        <dbReference type="ChEBI" id="CHEBI:24875"/>
        <label>2</label>
    </ligand>
</feature>
<dbReference type="PANTHER" id="PTHR36303:SF1">
    <property type="entry name" value="2',3'-CYCLIC-NUCLEOTIDE 2'-PHOSPHODIESTERASE"/>
    <property type="match status" value="1"/>
</dbReference>
<dbReference type="SUPFAM" id="SSF56300">
    <property type="entry name" value="Metallo-dependent phosphatases"/>
    <property type="match status" value="1"/>
</dbReference>
<dbReference type="HOGENOM" id="CLU_068238_0_0_7"/>
<feature type="binding site" evidence="2">
    <location>
        <position position="178"/>
    </location>
    <ligand>
        <name>Fe cation</name>
        <dbReference type="ChEBI" id="CHEBI:24875"/>
        <label>1</label>
    </ligand>
</feature>
<feature type="binding site" evidence="2">
    <location>
        <position position="151"/>
    </location>
    <ligand>
        <name>Fe cation</name>
        <dbReference type="ChEBI" id="CHEBI:24875"/>
        <label>2</label>
    </ligand>
</feature>
<dbReference type="PATRIC" id="fig|1121448.10.peg.2241"/>
<dbReference type="PANTHER" id="PTHR36303">
    <property type="entry name" value="2',3'-CYCLIC-NUCLEOTIDE 2'-PHOSPHODIESTERASE"/>
    <property type="match status" value="1"/>
</dbReference>
<proteinExistence type="predicted"/>
<evidence type="ECO:0000256" key="2">
    <source>
        <dbReference type="PIRSR" id="PIRSR004789-51"/>
    </source>
</evidence>
<reference evidence="3 4" key="1">
    <citation type="journal article" date="2013" name="J. Bacteriol.">
        <title>Roles of HynAB and Ech, the only two hydrogenases found in the model sulfate reducer Desulfovibrio gigas.</title>
        <authorList>
            <person name="Morais-Silva F.O."/>
            <person name="Santos C.I."/>
            <person name="Rodrigues R."/>
            <person name="Pereira I.A."/>
            <person name="Rodrigues-Pousada C."/>
        </authorList>
    </citation>
    <scope>NUCLEOTIDE SEQUENCE [LARGE SCALE GENOMIC DNA]</scope>
    <source>
        <strain evidence="4">ATCC 19364 / DSM 1382 / NCIMB 9332 / VKM B-1759</strain>
    </source>
</reference>
<dbReference type="InterPro" id="IPR005235">
    <property type="entry name" value="YmdB-like"/>
</dbReference>
<feature type="binding site" evidence="2">
    <location>
        <position position="39"/>
    </location>
    <ligand>
        <name>Fe cation</name>
        <dbReference type="ChEBI" id="CHEBI:24875"/>
        <label>1</label>
    </ligand>
</feature>
<organism evidence="3 4">
    <name type="scientific">Megalodesulfovibrio gigas (strain ATCC 19364 / DSM 1382 / NCIMB 9332 / VKM B-1759)</name>
    <name type="common">Desulfovibrio gigas</name>
    <dbReference type="NCBI Taxonomy" id="1121448"/>
    <lineage>
        <taxon>Bacteria</taxon>
        <taxon>Pseudomonadati</taxon>
        <taxon>Thermodesulfobacteriota</taxon>
        <taxon>Desulfovibrionia</taxon>
        <taxon>Desulfovibrionales</taxon>
        <taxon>Desulfovibrionaceae</taxon>
        <taxon>Megalodesulfovibrio</taxon>
    </lineage>
</organism>
<dbReference type="GO" id="GO:0046872">
    <property type="term" value="F:metal ion binding"/>
    <property type="evidence" value="ECO:0007669"/>
    <property type="project" value="UniProtKB-KW"/>
</dbReference>
<dbReference type="CDD" id="cd07382">
    <property type="entry name" value="MPP_DR1281"/>
    <property type="match status" value="1"/>
</dbReference>
<reference evidence="4" key="2">
    <citation type="submission" date="2013-07" db="EMBL/GenBank/DDBJ databases">
        <authorList>
            <person name="Morais-Silva F.O."/>
            <person name="Rezende A.M."/>
            <person name="Pimentel C."/>
            <person name="Resende D.M."/>
            <person name="Santos C.I."/>
            <person name="Clemente C."/>
            <person name="de Oliveira L.M."/>
            <person name="da Silva S.M."/>
            <person name="Costa D.A."/>
            <person name="Varela-Raposo A."/>
            <person name="Horacio E.C.A."/>
            <person name="Matos M."/>
            <person name="Flores O."/>
            <person name="Ruiz J.C."/>
            <person name="Rodrigues-Pousada C."/>
        </authorList>
    </citation>
    <scope>NUCLEOTIDE SEQUENCE [LARGE SCALE GENOMIC DNA]</scope>
    <source>
        <strain evidence="4">ATCC 19364 / DSM 1382 / NCIMB 9332 / VKM B-1759</strain>
    </source>
</reference>
<keyword evidence="4" id="KW-1185">Reference proteome</keyword>
<dbReference type="OrthoDB" id="9801109at2"/>
<gene>
    <name evidence="3" type="ORF">DGI_2288</name>
</gene>
<protein>
    <recommendedName>
        <fullName evidence="5">Metallophosphoesterase</fullName>
    </recommendedName>
</protein>
<dbReference type="STRING" id="1121448.DGI_2288"/>
<dbReference type="GO" id="GO:0004113">
    <property type="term" value="F:2',3'-cyclic-nucleotide 3'-phosphodiesterase activity"/>
    <property type="evidence" value="ECO:0007669"/>
    <property type="project" value="TreeGrafter"/>
</dbReference>
<evidence type="ECO:0000256" key="1">
    <source>
        <dbReference type="PIRSR" id="PIRSR004789-50"/>
    </source>
</evidence>
<evidence type="ECO:0000313" key="4">
    <source>
        <dbReference type="Proteomes" id="UP000016587"/>
    </source>
</evidence>
<name>T2GDR4_MEGG1</name>
<sequence length="256" mass="26868">MHILFLGDVMGRPGREALRRELPGLRERHAPDLVIVNAENASGGVGLAPPEARELLALGADVLTGGNHTFRFKELQALMNADHRVLRPANRPPGTPGQGMTVVRTAAGVPVAVCSLLGRVFMEPAECPFLAVDALLASLDPEISHVVVDFHAEATSEKQAMAWHLDGRATLVAGTHTHVQTADARILPHGTAAVTDAGMCGVAASVLGMDPAIIVKKFVTSLPARFELAKGEGTVQGLLVHTDDATGRATAVFPIS</sequence>
<dbReference type="KEGG" id="dgg:DGI_2288"/>
<dbReference type="AlphaFoldDB" id="T2GDR4"/>
<evidence type="ECO:0000313" key="3">
    <source>
        <dbReference type="EMBL" id="AGW14042.1"/>
    </source>
</evidence>
<evidence type="ECO:0008006" key="5">
    <source>
        <dbReference type="Google" id="ProtNLM"/>
    </source>
</evidence>
<dbReference type="InterPro" id="IPR029052">
    <property type="entry name" value="Metallo-depent_PP-like"/>
</dbReference>
<feature type="binding site" evidence="2">
    <location>
        <position position="8"/>
    </location>
    <ligand>
        <name>Fe cation</name>
        <dbReference type="ChEBI" id="CHEBI:24875"/>
        <label>1</label>
    </ligand>
</feature>
<accession>T2GDR4</accession>
<keyword evidence="2" id="KW-0479">Metal-binding</keyword>
<dbReference type="eggNOG" id="COG1692">
    <property type="taxonomic scope" value="Bacteria"/>
</dbReference>
<feature type="active site" description="Proton donor" evidence="1">
    <location>
        <position position="68"/>
    </location>
</feature>
<dbReference type="Proteomes" id="UP000016587">
    <property type="component" value="Chromosome"/>
</dbReference>
<feature type="binding site" evidence="2">
    <location>
        <position position="40"/>
    </location>
    <ligand>
        <name>Fe cation</name>
        <dbReference type="ChEBI" id="CHEBI:24875"/>
        <label>1</label>
    </ligand>
</feature>
<dbReference type="RefSeq" id="WP_021760995.1">
    <property type="nucleotide sequence ID" value="NC_022444.1"/>
</dbReference>
<dbReference type="PIRSF" id="PIRSF004789">
    <property type="entry name" value="DR1281"/>
    <property type="match status" value="1"/>
</dbReference>
<feature type="binding site" evidence="2">
    <location>
        <position position="39"/>
    </location>
    <ligand>
        <name>Fe cation</name>
        <dbReference type="ChEBI" id="CHEBI:24875"/>
        <label>2</label>
    </ligand>
</feature>